<feature type="compositionally biased region" description="Basic residues" evidence="1">
    <location>
        <begin position="75"/>
        <end position="84"/>
    </location>
</feature>
<dbReference type="Proteomes" id="UP001157017">
    <property type="component" value="Unassembled WGS sequence"/>
</dbReference>
<accession>A0ABQ6JIR3</accession>
<sequence length="161" mass="17824">MRSAAHADGPVVAVLEREDEWFALVRADAGSSEDHRVFVSDLDAAERSQFAEPARPRARPRRRRLRCAASSGPQGHRRRGRRRAWWSWTTTRTTPPPSPTTTPWTRRRRGPATPACSRTSASAPASLVDLVVESVDDPGTVLADVGERCGFDDQARRAALR</sequence>
<reference evidence="3" key="1">
    <citation type="journal article" date="2019" name="Int. J. Syst. Evol. Microbiol.">
        <title>The Global Catalogue of Microorganisms (GCM) 10K type strain sequencing project: providing services to taxonomists for standard genome sequencing and annotation.</title>
        <authorList>
            <consortium name="The Broad Institute Genomics Platform"/>
            <consortium name="The Broad Institute Genome Sequencing Center for Infectious Disease"/>
            <person name="Wu L."/>
            <person name="Ma J."/>
        </authorList>
    </citation>
    <scope>NUCLEOTIDE SEQUENCE [LARGE SCALE GENOMIC DNA]</scope>
    <source>
        <strain evidence="3">NBRC 108730</strain>
    </source>
</reference>
<proteinExistence type="predicted"/>
<feature type="compositionally biased region" description="Basic residues" evidence="1">
    <location>
        <begin position="56"/>
        <end position="66"/>
    </location>
</feature>
<protein>
    <submittedName>
        <fullName evidence="2">Uncharacterized protein</fullName>
    </submittedName>
</protein>
<keyword evidence="3" id="KW-1185">Reference proteome</keyword>
<organism evidence="2 3">
    <name type="scientific">Angustibacter aerolatus</name>
    <dbReference type="NCBI Taxonomy" id="1162965"/>
    <lineage>
        <taxon>Bacteria</taxon>
        <taxon>Bacillati</taxon>
        <taxon>Actinomycetota</taxon>
        <taxon>Actinomycetes</taxon>
        <taxon>Kineosporiales</taxon>
        <taxon>Kineosporiaceae</taxon>
    </lineage>
</organism>
<evidence type="ECO:0000313" key="2">
    <source>
        <dbReference type="EMBL" id="GMA86710.1"/>
    </source>
</evidence>
<evidence type="ECO:0000256" key="1">
    <source>
        <dbReference type="SAM" id="MobiDB-lite"/>
    </source>
</evidence>
<comment type="caution">
    <text evidence="2">The sequence shown here is derived from an EMBL/GenBank/DDBJ whole genome shotgun (WGS) entry which is preliminary data.</text>
</comment>
<gene>
    <name evidence="2" type="ORF">GCM10025868_19600</name>
</gene>
<evidence type="ECO:0000313" key="3">
    <source>
        <dbReference type="Proteomes" id="UP001157017"/>
    </source>
</evidence>
<dbReference type="EMBL" id="BSUZ01000001">
    <property type="protein sequence ID" value="GMA86710.1"/>
    <property type="molecule type" value="Genomic_DNA"/>
</dbReference>
<name>A0ABQ6JIR3_9ACTN</name>
<feature type="region of interest" description="Disordered" evidence="1">
    <location>
        <begin position="49"/>
        <end position="122"/>
    </location>
</feature>